<accession>A0A6L2LNQ3</accession>
<reference evidence="1" key="1">
    <citation type="journal article" date="2019" name="Sci. Rep.">
        <title>Draft genome of Tanacetum cinerariifolium, the natural source of mosquito coil.</title>
        <authorList>
            <person name="Yamashiro T."/>
            <person name="Shiraishi A."/>
            <person name="Satake H."/>
            <person name="Nakayama K."/>
        </authorList>
    </citation>
    <scope>NUCLEOTIDE SEQUENCE</scope>
</reference>
<comment type="caution">
    <text evidence="1">The sequence shown here is derived from an EMBL/GenBank/DDBJ whole genome shotgun (WGS) entry which is preliminary data.</text>
</comment>
<dbReference type="EMBL" id="BKCJ010004558">
    <property type="protein sequence ID" value="GEU61755.1"/>
    <property type="molecule type" value="Genomic_DNA"/>
</dbReference>
<gene>
    <name evidence="1" type="ORF">Tci_033733</name>
</gene>
<evidence type="ECO:0000313" key="1">
    <source>
        <dbReference type="EMBL" id="GEU61755.1"/>
    </source>
</evidence>
<sequence length="145" mass="16616">MALISTSFKIIYKPTNNNLRISSNTRNKNIDNTSRTERRTGYDRQTCQYENQRAVNVARNRDTVWNQVVRQTEIQCFICKEFVHVAKECKKAKKGIGFCLSQGQDVVIDIAPSSSNMSNDEGKVDQDTAQEEECALLCFLHQFKT</sequence>
<evidence type="ECO:0008006" key="2">
    <source>
        <dbReference type="Google" id="ProtNLM"/>
    </source>
</evidence>
<dbReference type="SUPFAM" id="SSF57756">
    <property type="entry name" value="Retrovirus zinc finger-like domains"/>
    <property type="match status" value="1"/>
</dbReference>
<dbReference type="InterPro" id="IPR036875">
    <property type="entry name" value="Znf_CCHC_sf"/>
</dbReference>
<organism evidence="1">
    <name type="scientific">Tanacetum cinerariifolium</name>
    <name type="common">Dalmatian daisy</name>
    <name type="synonym">Chrysanthemum cinerariifolium</name>
    <dbReference type="NCBI Taxonomy" id="118510"/>
    <lineage>
        <taxon>Eukaryota</taxon>
        <taxon>Viridiplantae</taxon>
        <taxon>Streptophyta</taxon>
        <taxon>Embryophyta</taxon>
        <taxon>Tracheophyta</taxon>
        <taxon>Spermatophyta</taxon>
        <taxon>Magnoliopsida</taxon>
        <taxon>eudicotyledons</taxon>
        <taxon>Gunneridae</taxon>
        <taxon>Pentapetalae</taxon>
        <taxon>asterids</taxon>
        <taxon>campanulids</taxon>
        <taxon>Asterales</taxon>
        <taxon>Asteraceae</taxon>
        <taxon>Asteroideae</taxon>
        <taxon>Anthemideae</taxon>
        <taxon>Anthemidinae</taxon>
        <taxon>Tanacetum</taxon>
    </lineage>
</organism>
<protein>
    <recommendedName>
        <fullName evidence="2">CCHC-type domain-containing protein</fullName>
    </recommendedName>
</protein>
<name>A0A6L2LNQ3_TANCI</name>
<proteinExistence type="predicted"/>
<dbReference type="AlphaFoldDB" id="A0A6L2LNQ3"/>
<dbReference type="GO" id="GO:0003676">
    <property type="term" value="F:nucleic acid binding"/>
    <property type="evidence" value="ECO:0007669"/>
    <property type="project" value="InterPro"/>
</dbReference>
<dbReference type="GO" id="GO:0008270">
    <property type="term" value="F:zinc ion binding"/>
    <property type="evidence" value="ECO:0007669"/>
    <property type="project" value="InterPro"/>
</dbReference>